<keyword evidence="3 10" id="KW-0813">Transport</keyword>
<dbReference type="InterPro" id="IPR036942">
    <property type="entry name" value="Beta-barrel_TonB_sf"/>
</dbReference>
<reference evidence="16 17" key="1">
    <citation type="submission" date="2015-05" db="EMBL/GenBank/DDBJ databases">
        <authorList>
            <person name="Tang B."/>
            <person name="Yu Y."/>
        </authorList>
    </citation>
    <scope>NUCLEOTIDE SEQUENCE [LARGE SCALE GENOMIC DNA]</scope>
    <source>
        <strain evidence="16 17">DSM 7029</strain>
    </source>
</reference>
<evidence type="ECO:0000256" key="2">
    <source>
        <dbReference type="ARBA" id="ARBA00009810"/>
    </source>
</evidence>
<evidence type="ECO:0000259" key="15">
    <source>
        <dbReference type="Pfam" id="PF07715"/>
    </source>
</evidence>
<dbReference type="SUPFAM" id="SSF56935">
    <property type="entry name" value="Porins"/>
    <property type="match status" value="1"/>
</dbReference>
<dbReference type="PANTHER" id="PTHR30069:SF28">
    <property type="entry name" value="TONB-DEPENDENT RECEPTOR YNCD-RELATED"/>
    <property type="match status" value="1"/>
</dbReference>
<comment type="similarity">
    <text evidence="2 10 11">Belongs to the TonB-dependent receptor family.</text>
</comment>
<dbReference type="AlphaFoldDB" id="A0A0G3BRI2"/>
<organism evidence="16 17">
    <name type="scientific">Caldimonas brevitalea</name>
    <dbReference type="NCBI Taxonomy" id="413882"/>
    <lineage>
        <taxon>Bacteria</taxon>
        <taxon>Pseudomonadati</taxon>
        <taxon>Pseudomonadota</taxon>
        <taxon>Betaproteobacteria</taxon>
        <taxon>Burkholderiales</taxon>
        <taxon>Sphaerotilaceae</taxon>
        <taxon>Caldimonas</taxon>
    </lineage>
</organism>
<feature type="region of interest" description="Disordered" evidence="12">
    <location>
        <begin position="44"/>
        <end position="66"/>
    </location>
</feature>
<keyword evidence="5 10" id="KW-0812">Transmembrane</keyword>
<evidence type="ECO:0000256" key="12">
    <source>
        <dbReference type="SAM" id="MobiDB-lite"/>
    </source>
</evidence>
<dbReference type="InterPro" id="IPR000531">
    <property type="entry name" value="Beta-barrel_TonB"/>
</dbReference>
<dbReference type="EMBL" id="CP011371">
    <property type="protein sequence ID" value="AKJ29155.1"/>
    <property type="molecule type" value="Genomic_DNA"/>
</dbReference>
<evidence type="ECO:0000256" key="7">
    <source>
        <dbReference type="ARBA" id="ARBA00023136"/>
    </source>
</evidence>
<dbReference type="STRING" id="413882.AAW51_2464"/>
<dbReference type="PANTHER" id="PTHR30069">
    <property type="entry name" value="TONB-DEPENDENT OUTER MEMBRANE RECEPTOR"/>
    <property type="match status" value="1"/>
</dbReference>
<keyword evidence="6 11" id="KW-0798">TonB box</keyword>
<dbReference type="Pfam" id="PF07715">
    <property type="entry name" value="Plug"/>
    <property type="match status" value="1"/>
</dbReference>
<evidence type="ECO:0000313" key="16">
    <source>
        <dbReference type="EMBL" id="AKJ29155.1"/>
    </source>
</evidence>
<accession>A0A0G3BRI2</accession>
<evidence type="ECO:0000256" key="3">
    <source>
        <dbReference type="ARBA" id="ARBA00022448"/>
    </source>
</evidence>
<dbReference type="GO" id="GO:0015344">
    <property type="term" value="F:siderophore uptake transmembrane transporter activity"/>
    <property type="evidence" value="ECO:0007669"/>
    <property type="project" value="TreeGrafter"/>
</dbReference>
<keyword evidence="13" id="KW-0732">Signal</keyword>
<protein>
    <submittedName>
        <fullName evidence="16">Iron complex outermembrane recepter protein</fullName>
    </submittedName>
</protein>
<evidence type="ECO:0000256" key="11">
    <source>
        <dbReference type="RuleBase" id="RU003357"/>
    </source>
</evidence>
<keyword evidence="7 10" id="KW-0472">Membrane</keyword>
<evidence type="ECO:0000256" key="1">
    <source>
        <dbReference type="ARBA" id="ARBA00004571"/>
    </source>
</evidence>
<dbReference type="Gene3D" id="2.40.170.20">
    <property type="entry name" value="TonB-dependent receptor, beta-barrel domain"/>
    <property type="match status" value="1"/>
</dbReference>
<evidence type="ECO:0000313" key="17">
    <source>
        <dbReference type="Proteomes" id="UP000035352"/>
    </source>
</evidence>
<dbReference type="Pfam" id="PF00593">
    <property type="entry name" value="TonB_dep_Rec_b-barrel"/>
    <property type="match status" value="1"/>
</dbReference>
<dbReference type="PATRIC" id="fig|413882.6.peg.2576"/>
<evidence type="ECO:0000256" key="5">
    <source>
        <dbReference type="ARBA" id="ARBA00022692"/>
    </source>
</evidence>
<feature type="domain" description="TonB-dependent receptor plug" evidence="15">
    <location>
        <begin position="66"/>
        <end position="175"/>
    </location>
</feature>
<dbReference type="KEGG" id="pbh:AAW51_2464"/>
<evidence type="ECO:0000259" key="14">
    <source>
        <dbReference type="Pfam" id="PF00593"/>
    </source>
</evidence>
<feature type="signal peptide" evidence="13">
    <location>
        <begin position="1"/>
        <end position="22"/>
    </location>
</feature>
<proteinExistence type="inferred from homology"/>
<evidence type="ECO:0000256" key="6">
    <source>
        <dbReference type="ARBA" id="ARBA00023077"/>
    </source>
</evidence>
<dbReference type="Gene3D" id="2.170.130.10">
    <property type="entry name" value="TonB-dependent receptor, plug domain"/>
    <property type="match status" value="1"/>
</dbReference>
<dbReference type="InterPro" id="IPR039426">
    <property type="entry name" value="TonB-dep_rcpt-like"/>
</dbReference>
<evidence type="ECO:0000256" key="10">
    <source>
        <dbReference type="PROSITE-ProRule" id="PRU01360"/>
    </source>
</evidence>
<evidence type="ECO:0000256" key="9">
    <source>
        <dbReference type="ARBA" id="ARBA00023237"/>
    </source>
</evidence>
<dbReference type="Proteomes" id="UP000035352">
    <property type="component" value="Chromosome"/>
</dbReference>
<keyword evidence="4 10" id="KW-1134">Transmembrane beta strand</keyword>
<dbReference type="InterPro" id="IPR037066">
    <property type="entry name" value="Plug_dom_sf"/>
</dbReference>
<dbReference type="PROSITE" id="PS52016">
    <property type="entry name" value="TONB_DEPENDENT_REC_3"/>
    <property type="match status" value="1"/>
</dbReference>
<keyword evidence="9 10" id="KW-0998">Cell outer membrane</keyword>
<keyword evidence="8" id="KW-0675">Receptor</keyword>
<evidence type="ECO:0000256" key="13">
    <source>
        <dbReference type="SAM" id="SignalP"/>
    </source>
</evidence>
<sequence length="695" mass="75822">MTSLHRPAWAVLPLCAALPLWAQTEAGPADAAAARSLPGVVVTGRQSDDASTLTQPDTATARRRISQTPGGAAVLDAADYSEGRVATLADALGRATGVFVQPRFGAEEARLSIRGSGLQRTFHGRGIKLMQDGVPLNLADGSFDFQAVEALSARHVEVWRGANALAYGASTLGGAINFVSPNGYNAEPWRVRAETGSFGYGRAQVSTGGVHGAADHYLSVSGFRQDGFRDHAKQDSRRASANLGYRLTPELETRVYLGYVHSDSELPGALTKAQLNDDPRQAQPASISADQRRDIRWTRASSKTVYRTGGHQLELFLYAADKRLHHPIFQVLDQQSRDYGAELRYELQGTLAGRPNRLALGLSSSVGKTDEDRYVNVGGASGALTNRSEQKARNVEFHIENQHEIVPRWTAVTAWQGVRSMRRLADRHMPAQDPADEGFEMHYRGSNPKLGLRWDVSPRQQAYANLSRSFEPPSFGELSGGLRPTLNDAQRATTLEVGTRGTTADVEWDVSFYEAHVRDELLQLATNTLGASQTVNAPRTLHRGLELGLKGAGWRSAAGRVEWWLTGLWNDFRFRDDPQYGNRRLPGVPRYSARAQLGYRLAGGTLLAVAAEGASAYPVDFTGSFSADRYAVWGLKASGEWHAAGLSWFVEGRNLSNRSYAATTQVVRDTRGADSAQFLPGDGRSLFAGIDWRFN</sequence>
<dbReference type="GO" id="GO:0009279">
    <property type="term" value="C:cell outer membrane"/>
    <property type="evidence" value="ECO:0007669"/>
    <property type="project" value="UniProtKB-SubCell"/>
</dbReference>
<feature type="chain" id="PRO_5005183819" evidence="13">
    <location>
        <begin position="23"/>
        <end position="695"/>
    </location>
</feature>
<dbReference type="InterPro" id="IPR012910">
    <property type="entry name" value="Plug_dom"/>
</dbReference>
<evidence type="ECO:0000256" key="8">
    <source>
        <dbReference type="ARBA" id="ARBA00023170"/>
    </source>
</evidence>
<name>A0A0G3BRI2_9BURK</name>
<dbReference type="RefSeq" id="WP_053013511.1">
    <property type="nucleotide sequence ID" value="NZ_CP011371.1"/>
</dbReference>
<dbReference type="GO" id="GO:0044718">
    <property type="term" value="P:siderophore transmembrane transport"/>
    <property type="evidence" value="ECO:0007669"/>
    <property type="project" value="TreeGrafter"/>
</dbReference>
<comment type="subcellular location">
    <subcellularLocation>
        <location evidence="1 10">Cell outer membrane</location>
        <topology evidence="1 10">Multi-pass membrane protein</topology>
    </subcellularLocation>
</comment>
<feature type="compositionally biased region" description="Polar residues" evidence="12">
    <location>
        <begin position="49"/>
        <end position="58"/>
    </location>
</feature>
<gene>
    <name evidence="16" type="ORF">AAW51_2464</name>
</gene>
<keyword evidence="17" id="KW-1185">Reference proteome</keyword>
<dbReference type="OrthoDB" id="7176844at2"/>
<evidence type="ECO:0000256" key="4">
    <source>
        <dbReference type="ARBA" id="ARBA00022452"/>
    </source>
</evidence>
<feature type="domain" description="TonB-dependent receptor-like beta-barrel" evidence="14">
    <location>
        <begin position="290"/>
        <end position="655"/>
    </location>
</feature>